<protein>
    <submittedName>
        <fullName evidence="3">Uncharacterized protein</fullName>
    </submittedName>
</protein>
<evidence type="ECO:0000256" key="2">
    <source>
        <dbReference type="SAM" id="MobiDB-lite"/>
    </source>
</evidence>
<organism evidence="3 4">
    <name type="scientific">Asterophora parasitica</name>
    <dbReference type="NCBI Taxonomy" id="117018"/>
    <lineage>
        <taxon>Eukaryota</taxon>
        <taxon>Fungi</taxon>
        <taxon>Dikarya</taxon>
        <taxon>Basidiomycota</taxon>
        <taxon>Agaricomycotina</taxon>
        <taxon>Agaricomycetes</taxon>
        <taxon>Agaricomycetidae</taxon>
        <taxon>Agaricales</taxon>
        <taxon>Tricholomatineae</taxon>
        <taxon>Lyophyllaceae</taxon>
        <taxon>Asterophora</taxon>
    </lineage>
</organism>
<accession>A0A9P7G0V0</accession>
<name>A0A9P7G0V0_9AGAR</name>
<keyword evidence="4" id="KW-1185">Reference proteome</keyword>
<feature type="region of interest" description="Disordered" evidence="2">
    <location>
        <begin position="263"/>
        <end position="294"/>
    </location>
</feature>
<keyword evidence="1" id="KW-0175">Coiled coil</keyword>
<evidence type="ECO:0000313" key="4">
    <source>
        <dbReference type="Proteomes" id="UP000775547"/>
    </source>
</evidence>
<gene>
    <name evidence="3" type="ORF">DXG03_003758</name>
</gene>
<proteinExistence type="predicted"/>
<dbReference type="Gene3D" id="1.20.5.190">
    <property type="match status" value="1"/>
</dbReference>
<evidence type="ECO:0000256" key="1">
    <source>
        <dbReference type="SAM" id="Coils"/>
    </source>
</evidence>
<comment type="caution">
    <text evidence="3">The sequence shown here is derived from an EMBL/GenBank/DDBJ whole genome shotgun (WGS) entry which is preliminary data.</text>
</comment>
<evidence type="ECO:0000313" key="3">
    <source>
        <dbReference type="EMBL" id="KAG5642032.1"/>
    </source>
</evidence>
<dbReference type="AlphaFoldDB" id="A0A9P7G0V0"/>
<dbReference type="Proteomes" id="UP000775547">
    <property type="component" value="Unassembled WGS sequence"/>
</dbReference>
<feature type="coiled-coil region" evidence="1">
    <location>
        <begin position="74"/>
        <end position="101"/>
    </location>
</feature>
<sequence>MVYIKAYYDKFHSLTRTVISPIASRRSFNLRTLLLHAIQKIFSGVMGVFLHSGTQGAAKSQFMKYHEEKKFKEASEKASNLDGLNDEVRELREEVGGAKTRMDGMKNGVETLIGDIEAMKGDVRAIKSDVRGMKDVVDRIVDDFGGVDGGEGKRVDVGSLISDLRDMKGKVEKMADDAWYTMQWSDLGSIMEGFCKDMRGEIAKKEKATQRAVREQFEGRIEDYCKLVLAPHFKVLEDRIDLHFQTLAARHFRDGQRSLKEGENFTSCRGGAHDDGNGKPHAKTRGNILQNSRDGNIDQVGMIDGDTKERFVSMNRDVDVMSTSTGDLCTRGEIGDGSEKSKGEEMATELKRGREWRVGGRGSFELGRAGRETRRVDAHDEPGTFSSSESLRPTIFIDALHPVEWHPQTWDRFL</sequence>
<reference evidence="3" key="1">
    <citation type="submission" date="2020-07" db="EMBL/GenBank/DDBJ databases">
        <authorList>
            <person name="Nieuwenhuis M."/>
            <person name="Van De Peppel L.J.J."/>
        </authorList>
    </citation>
    <scope>NUCLEOTIDE SEQUENCE</scope>
    <source>
        <strain evidence="3">AP01</strain>
        <tissue evidence="3">Mycelium</tissue>
    </source>
</reference>
<reference evidence="3" key="2">
    <citation type="submission" date="2021-10" db="EMBL/GenBank/DDBJ databases">
        <title>Phylogenomics reveals ancestral predisposition of the termite-cultivated fungus Termitomyces towards a domesticated lifestyle.</title>
        <authorList>
            <person name="Auxier B."/>
            <person name="Grum-Grzhimaylo A."/>
            <person name="Cardenas M.E."/>
            <person name="Lodge J.D."/>
            <person name="Laessoe T."/>
            <person name="Pedersen O."/>
            <person name="Smith M.E."/>
            <person name="Kuyper T.W."/>
            <person name="Franco-Molano E.A."/>
            <person name="Baroni T.J."/>
            <person name="Aanen D.K."/>
        </authorList>
    </citation>
    <scope>NUCLEOTIDE SEQUENCE</scope>
    <source>
        <strain evidence="3">AP01</strain>
        <tissue evidence="3">Mycelium</tissue>
    </source>
</reference>
<dbReference type="EMBL" id="JABCKV010000222">
    <property type="protein sequence ID" value="KAG5642032.1"/>
    <property type="molecule type" value="Genomic_DNA"/>
</dbReference>